<dbReference type="FunFam" id="1.10.287.130:FF:000045">
    <property type="entry name" value="Two-component system sensor histidine kinase/response regulator"/>
    <property type="match status" value="1"/>
</dbReference>
<dbReference type="CDD" id="cd00082">
    <property type="entry name" value="HisKA"/>
    <property type="match status" value="1"/>
</dbReference>
<dbReference type="InterPro" id="IPR018060">
    <property type="entry name" value="HTH_AraC"/>
</dbReference>
<dbReference type="PRINTS" id="PR00344">
    <property type="entry name" value="BCTRLSENSOR"/>
</dbReference>
<sequence length="1336" mass="152170">MALNMLFAQPQAYNFSHLSIADGLSHNQVNTIYRDKQGFLWIGTLSGLNRFDGYDFKVFRHNPQDTTTLVDDYINNILEGPQQKLWIITRNGLNIYDPQNEHIIRNPTTYLARLRLPLDDELVDIKSADSTYWFLFRKKGIIRYQAKTNQTTLFKFGKNVKPVALAVSPKLPVWVICDNGDAVSIRQNRAQIFPKLFASFYRETEAFSSAFLDAQGEVYLFSTAQYKGVYHYRPQQKQLLHLSTANTQLRLNTNLVRGIVQDQAGKLWIATDHGGVNIYDKNKKQLLYLLNREYDQASISQNSINTVYKDERGFIWLGTFKKGISYYHPDINKFKTYTHQPSNANSLPYSDVNTFAEDKNGNIWIGTNGGGLLYWDRRNNTFKTYKHTAKNKGISSNVIVSLLIDDAQNLWIGSYHGGLDVFDGSNFRSLHQSTANADESVFSVKQSRSGDILVGTLDGGLIQYNPATEVLKTYTTANKFLASNYVSSILETASGELWLGTSEGIAVLKKSGSVYKESKLINSSNGLSNNNVNCLTGDEKGNIWIGTREGLNIYDTRKQTIKVYRRDDGLADNNIQAIQRDGRDDIWVSTSRGISRVHLQSGNIHKATFNSYDELDGLQGLEFNLNSAFLTRKGELIFGGANGFNIFKPQDIQVNQHPIRLAFTDLQVLNNSIQPSDDADAVLHRSVNYAKQITLQPHQNVFSISFAGFNFFNPDKVRYAYQLEGFDKTWIDADHSARKATYTNLDAGDYLFKVKASINGLNNETPVKTVRIKVLPPFYETPLAYFIYTLLIISLLLYIRQRGIDKIRREFALQQERKEAQRVHDMDLMKIKFFTNVSHEFRTPLSLILAPIDKFLKHTPEGEEKQQYELIKRNAKRLLNLVNQLMDFRKMEVKELKLNAKKGNVVAFIRDLSFSFTDIAEKKQINFQFESEVENLVTFYDEEKLERIIFNLLSNAFKFTYEHGFVSVHLSVAREENHDYLLIKIIDTGIGIPKESQRAIFENFFQTDTPSDLMNQGSGIGLSITKEFVGLHGGEISVESEEEVGSCFTVKLPVEVIAIGEKKLLETQKTKGKTERKHSDDTALKKPLVLLVEDNEDFRFYLKENLGGHFRISEACDGQEGWQKVLSLQPQLVVSDISMPRLGGIDLCRKIKDDERTKKIPVVLLTAQTGEENHLKGLDTGASDYMTKPFNFEILLSKLKNILQQQQSYISTYKKQVDVSVSTETLESTEEKLVRNALELVEKNILNPNFSVEEMSRELHMSRVALYKKLLSITGQSPVSFIRTIRLQKAKHLIESSDLSLSEIAYRVGFSNPKYFTKSFKQEYGITPSEWQKASP</sequence>
<dbReference type="PROSITE" id="PS01124">
    <property type="entry name" value="HTH_ARAC_FAMILY_2"/>
    <property type="match status" value="1"/>
</dbReference>
<dbReference type="SUPFAM" id="SSF63829">
    <property type="entry name" value="Calcium-dependent phosphotriesterase"/>
    <property type="match status" value="3"/>
</dbReference>
<dbReference type="Pfam" id="PF00512">
    <property type="entry name" value="HisKA"/>
    <property type="match status" value="1"/>
</dbReference>
<keyword evidence="3 12" id="KW-0597">Phosphoprotein</keyword>
<evidence type="ECO:0000256" key="7">
    <source>
        <dbReference type="ARBA" id="ARBA00022840"/>
    </source>
</evidence>
<dbReference type="SMART" id="SM00388">
    <property type="entry name" value="HisKA"/>
    <property type="match status" value="1"/>
</dbReference>
<evidence type="ECO:0000259" key="13">
    <source>
        <dbReference type="PROSITE" id="PS01124"/>
    </source>
</evidence>
<comment type="caution">
    <text evidence="16">The sequence shown here is derived from an EMBL/GenBank/DDBJ whole genome shotgun (WGS) entry which is preliminary data.</text>
</comment>
<keyword evidence="9" id="KW-0805">Transcription regulation</keyword>
<feature type="modified residue" description="4-aspartylphosphate" evidence="12">
    <location>
        <position position="1136"/>
    </location>
</feature>
<dbReference type="PROSITE" id="PS50110">
    <property type="entry name" value="RESPONSE_REGULATORY"/>
    <property type="match status" value="1"/>
</dbReference>
<dbReference type="SMART" id="SM00342">
    <property type="entry name" value="HTH_ARAC"/>
    <property type="match status" value="1"/>
</dbReference>
<dbReference type="GO" id="GO:0000155">
    <property type="term" value="F:phosphorelay sensor kinase activity"/>
    <property type="evidence" value="ECO:0007669"/>
    <property type="project" value="InterPro"/>
</dbReference>
<evidence type="ECO:0000256" key="3">
    <source>
        <dbReference type="ARBA" id="ARBA00022553"/>
    </source>
</evidence>
<evidence type="ECO:0000313" key="16">
    <source>
        <dbReference type="EMBL" id="RKD19092.1"/>
    </source>
</evidence>
<dbReference type="FunFam" id="3.30.565.10:FF:000037">
    <property type="entry name" value="Hybrid sensor histidine kinase/response regulator"/>
    <property type="match status" value="1"/>
</dbReference>
<dbReference type="Pfam" id="PF12833">
    <property type="entry name" value="HTH_18"/>
    <property type="match status" value="1"/>
</dbReference>
<evidence type="ECO:0000256" key="5">
    <source>
        <dbReference type="ARBA" id="ARBA00022741"/>
    </source>
</evidence>
<evidence type="ECO:0000256" key="8">
    <source>
        <dbReference type="ARBA" id="ARBA00023012"/>
    </source>
</evidence>
<comment type="catalytic activity">
    <reaction evidence="1">
        <text>ATP + protein L-histidine = ADP + protein N-phospho-L-histidine.</text>
        <dbReference type="EC" id="2.7.13.3"/>
    </reaction>
</comment>
<feature type="domain" description="Response regulatory" evidence="15">
    <location>
        <begin position="1088"/>
        <end position="1203"/>
    </location>
</feature>
<keyword evidence="4" id="KW-0808">Transferase</keyword>
<dbReference type="InterPro" id="IPR036890">
    <property type="entry name" value="HATPase_C_sf"/>
</dbReference>
<dbReference type="Proteomes" id="UP000283433">
    <property type="component" value="Unassembled WGS sequence"/>
</dbReference>
<evidence type="ECO:0000256" key="9">
    <source>
        <dbReference type="ARBA" id="ARBA00023015"/>
    </source>
</evidence>
<name>A0A419SA35_9SPHI</name>
<dbReference type="Gene3D" id="1.10.287.130">
    <property type="match status" value="1"/>
</dbReference>
<dbReference type="PANTHER" id="PTHR43547:SF2">
    <property type="entry name" value="HYBRID SIGNAL TRANSDUCTION HISTIDINE KINASE C"/>
    <property type="match status" value="1"/>
</dbReference>
<organism evidence="16 17">
    <name type="scientific">Pelobium manganitolerans</name>
    <dbReference type="NCBI Taxonomy" id="1842495"/>
    <lineage>
        <taxon>Bacteria</taxon>
        <taxon>Pseudomonadati</taxon>
        <taxon>Bacteroidota</taxon>
        <taxon>Sphingobacteriia</taxon>
        <taxon>Sphingobacteriales</taxon>
        <taxon>Sphingobacteriaceae</taxon>
        <taxon>Pelobium</taxon>
    </lineage>
</organism>
<dbReference type="EC" id="2.7.13.3" evidence="2"/>
<feature type="domain" description="Histidine kinase" evidence="14">
    <location>
        <begin position="836"/>
        <end position="1056"/>
    </location>
</feature>
<dbReference type="GO" id="GO:0043565">
    <property type="term" value="F:sequence-specific DNA binding"/>
    <property type="evidence" value="ECO:0007669"/>
    <property type="project" value="InterPro"/>
</dbReference>
<dbReference type="Gene3D" id="1.10.10.60">
    <property type="entry name" value="Homeodomain-like"/>
    <property type="match status" value="1"/>
</dbReference>
<dbReference type="SMART" id="SM00448">
    <property type="entry name" value="REC"/>
    <property type="match status" value="1"/>
</dbReference>
<dbReference type="SUPFAM" id="SSF55874">
    <property type="entry name" value="ATPase domain of HSP90 chaperone/DNA topoisomerase II/histidine kinase"/>
    <property type="match status" value="1"/>
</dbReference>
<accession>A0A419SA35</accession>
<dbReference type="Gene3D" id="3.30.565.10">
    <property type="entry name" value="Histidine kinase-like ATPase, C-terminal domain"/>
    <property type="match status" value="1"/>
</dbReference>
<dbReference type="SUPFAM" id="SSF47384">
    <property type="entry name" value="Homodimeric domain of signal transducing histidine kinase"/>
    <property type="match status" value="1"/>
</dbReference>
<keyword evidence="5" id="KW-0547">Nucleotide-binding</keyword>
<feature type="domain" description="HTH araC/xylS-type" evidence="13">
    <location>
        <begin position="1235"/>
        <end position="1334"/>
    </location>
</feature>
<dbReference type="OrthoDB" id="9809670at2"/>
<evidence type="ECO:0000313" key="17">
    <source>
        <dbReference type="Proteomes" id="UP000283433"/>
    </source>
</evidence>
<dbReference type="InterPro" id="IPR003661">
    <property type="entry name" value="HisK_dim/P_dom"/>
</dbReference>
<dbReference type="SMART" id="SM00387">
    <property type="entry name" value="HATPase_c"/>
    <property type="match status" value="1"/>
</dbReference>
<dbReference type="GO" id="GO:0005524">
    <property type="term" value="F:ATP binding"/>
    <property type="evidence" value="ECO:0007669"/>
    <property type="project" value="UniProtKB-KW"/>
</dbReference>
<keyword evidence="8" id="KW-0902">Two-component regulatory system</keyword>
<dbReference type="CDD" id="cd17574">
    <property type="entry name" value="REC_OmpR"/>
    <property type="match status" value="1"/>
</dbReference>
<dbReference type="PANTHER" id="PTHR43547">
    <property type="entry name" value="TWO-COMPONENT HISTIDINE KINASE"/>
    <property type="match status" value="1"/>
</dbReference>
<dbReference type="PROSITE" id="PS50109">
    <property type="entry name" value="HIS_KIN"/>
    <property type="match status" value="1"/>
</dbReference>
<dbReference type="InterPro" id="IPR011006">
    <property type="entry name" value="CheY-like_superfamily"/>
</dbReference>
<keyword evidence="17" id="KW-1185">Reference proteome</keyword>
<dbReference type="InterPro" id="IPR011123">
    <property type="entry name" value="Y_Y_Y"/>
</dbReference>
<keyword evidence="7" id="KW-0067">ATP-binding</keyword>
<keyword evidence="6" id="KW-0418">Kinase</keyword>
<dbReference type="Pfam" id="PF07495">
    <property type="entry name" value="Y_Y_Y"/>
    <property type="match status" value="1"/>
</dbReference>
<protein>
    <recommendedName>
        <fullName evidence="2">histidine kinase</fullName>
        <ecNumber evidence="2">2.7.13.3</ecNumber>
    </recommendedName>
</protein>
<evidence type="ECO:0000256" key="12">
    <source>
        <dbReference type="PROSITE-ProRule" id="PRU00169"/>
    </source>
</evidence>
<dbReference type="GO" id="GO:0003700">
    <property type="term" value="F:DNA-binding transcription factor activity"/>
    <property type="evidence" value="ECO:0007669"/>
    <property type="project" value="InterPro"/>
</dbReference>
<dbReference type="SUPFAM" id="SSF52172">
    <property type="entry name" value="CheY-like"/>
    <property type="match status" value="1"/>
</dbReference>
<dbReference type="InterPro" id="IPR015943">
    <property type="entry name" value="WD40/YVTN_repeat-like_dom_sf"/>
</dbReference>
<dbReference type="InterPro" id="IPR009057">
    <property type="entry name" value="Homeodomain-like_sf"/>
</dbReference>
<dbReference type="InterPro" id="IPR011110">
    <property type="entry name" value="Reg_prop"/>
</dbReference>
<gene>
    <name evidence="16" type="ORF">BCY91_14380</name>
</gene>
<evidence type="ECO:0000256" key="2">
    <source>
        <dbReference type="ARBA" id="ARBA00012438"/>
    </source>
</evidence>
<dbReference type="Gene3D" id="3.40.50.2300">
    <property type="match status" value="1"/>
</dbReference>
<dbReference type="PROSITE" id="PS00041">
    <property type="entry name" value="HTH_ARAC_FAMILY_1"/>
    <property type="match status" value="1"/>
</dbReference>
<dbReference type="EMBL" id="MBTA01000003">
    <property type="protein sequence ID" value="RKD19092.1"/>
    <property type="molecule type" value="Genomic_DNA"/>
</dbReference>
<dbReference type="SUPFAM" id="SSF46689">
    <property type="entry name" value="Homeodomain-like"/>
    <property type="match status" value="1"/>
</dbReference>
<keyword evidence="11" id="KW-0804">Transcription</keyword>
<dbReference type="InterPro" id="IPR001789">
    <property type="entry name" value="Sig_transdc_resp-reg_receiver"/>
</dbReference>
<evidence type="ECO:0000259" key="14">
    <source>
        <dbReference type="PROSITE" id="PS50109"/>
    </source>
</evidence>
<dbReference type="InterPro" id="IPR013783">
    <property type="entry name" value="Ig-like_fold"/>
</dbReference>
<reference evidence="16 17" key="1">
    <citation type="submission" date="2016-07" db="EMBL/GenBank/DDBJ databases">
        <title>Genome of Pelobium manganitolerans.</title>
        <authorList>
            <person name="Wu S."/>
            <person name="Wang G."/>
        </authorList>
    </citation>
    <scope>NUCLEOTIDE SEQUENCE [LARGE SCALE GENOMIC DNA]</scope>
    <source>
        <strain evidence="16 17">YS-25</strain>
    </source>
</reference>
<dbReference type="InterPro" id="IPR036097">
    <property type="entry name" value="HisK_dim/P_sf"/>
</dbReference>
<evidence type="ECO:0000256" key="11">
    <source>
        <dbReference type="ARBA" id="ARBA00023163"/>
    </source>
</evidence>
<evidence type="ECO:0000259" key="15">
    <source>
        <dbReference type="PROSITE" id="PS50110"/>
    </source>
</evidence>
<evidence type="ECO:0000256" key="1">
    <source>
        <dbReference type="ARBA" id="ARBA00000085"/>
    </source>
</evidence>
<dbReference type="InterPro" id="IPR004358">
    <property type="entry name" value="Sig_transdc_His_kin-like_C"/>
</dbReference>
<dbReference type="Gene3D" id="2.130.10.10">
    <property type="entry name" value="YVTN repeat-like/Quinoprotein amine dehydrogenase"/>
    <property type="match status" value="2"/>
</dbReference>
<dbReference type="Pfam" id="PF02518">
    <property type="entry name" value="HATPase_c"/>
    <property type="match status" value="1"/>
</dbReference>
<keyword evidence="10" id="KW-0238">DNA-binding</keyword>
<proteinExistence type="predicted"/>
<dbReference type="Pfam" id="PF00072">
    <property type="entry name" value="Response_reg"/>
    <property type="match status" value="1"/>
</dbReference>
<dbReference type="Gene3D" id="2.60.40.10">
    <property type="entry name" value="Immunoglobulins"/>
    <property type="match status" value="1"/>
</dbReference>
<dbReference type="Pfam" id="PF07494">
    <property type="entry name" value="Reg_prop"/>
    <property type="match status" value="5"/>
</dbReference>
<evidence type="ECO:0000256" key="6">
    <source>
        <dbReference type="ARBA" id="ARBA00022777"/>
    </source>
</evidence>
<evidence type="ECO:0000256" key="4">
    <source>
        <dbReference type="ARBA" id="ARBA00022679"/>
    </source>
</evidence>
<dbReference type="InterPro" id="IPR003594">
    <property type="entry name" value="HATPase_dom"/>
</dbReference>
<evidence type="ECO:0000256" key="10">
    <source>
        <dbReference type="ARBA" id="ARBA00023125"/>
    </source>
</evidence>
<dbReference type="InterPro" id="IPR018062">
    <property type="entry name" value="HTH_AraC-typ_CS"/>
</dbReference>
<dbReference type="InterPro" id="IPR005467">
    <property type="entry name" value="His_kinase_dom"/>
</dbReference>